<comment type="pathway">
    <text evidence="2 11">Bacterial outer membrane biogenesis; LPS core biosynthesis.</text>
</comment>
<dbReference type="PANTHER" id="PTHR42755">
    <property type="entry name" value="3-DEOXY-MANNO-OCTULOSONATE CYTIDYLYLTRANSFERASE"/>
    <property type="match status" value="1"/>
</dbReference>
<dbReference type="Gene3D" id="3.40.50.11720">
    <property type="entry name" value="3-Deoxy-D-manno-octulosonic-acid transferase, N-terminal domain"/>
    <property type="match status" value="1"/>
</dbReference>
<keyword evidence="6 11" id="KW-0808">Transferase</keyword>
<sequence length="435" mass="47220">MPPTNAGPTALFRLYRGLTSFGSPLAYWIVSRKLRRHDVAVPRIHERLGNASLPRPVGQLVWFHAASVGESLSVLTLITRMGERLPDAEFLITSGTATSADLIARRLPPRTRHQFAPIDAHGPVSRFFDHWRPDAGVFVESELWPLMLVQARARGIPLALLNARLSEKSVEAWKKAPATARFVLDQFDLVLTQNRKTADNLVAIGAAPERVKVGTNLKATSAALPVDEATLTELQEALNGRPVWVASSTHPGEEETVLAAHARLIEKHPALCLVLVPRHPERGDEVEALIRDRDFSVARRTRRDPIDAQTQVYLADTLGETGTWYAMTPLVFLGGSLLPIGGHNPFEPAQAGAAVISGPHVTNFSETFDPLVAGGGVVLASDADGLATAIDHWLQDANALQQARAAAKRYVTEQQGRLDSIIGDLCEVLRLGGDA</sequence>
<dbReference type="RefSeq" id="WP_199026103.1">
    <property type="nucleotide sequence ID" value="NZ_JAELVR010000012.1"/>
</dbReference>
<dbReference type="InterPro" id="IPR007507">
    <property type="entry name" value="Glycos_transf_N"/>
</dbReference>
<evidence type="ECO:0000256" key="3">
    <source>
        <dbReference type="ARBA" id="ARBA00006380"/>
    </source>
</evidence>
<keyword evidence="14" id="KW-1185">Reference proteome</keyword>
<feature type="domain" description="3-deoxy-D-manno-octulosonic-acid transferase N-terminal" evidence="12">
    <location>
        <begin position="43"/>
        <end position="219"/>
    </location>
</feature>
<evidence type="ECO:0000256" key="4">
    <source>
        <dbReference type="ARBA" id="ARBA00012621"/>
    </source>
</evidence>
<feature type="active site" description="Proton acceptor" evidence="9">
    <location>
        <position position="70"/>
    </location>
</feature>
<dbReference type="FunFam" id="3.40.50.2000:FF:000032">
    <property type="entry name" value="3-deoxy-D-manno-octulosonic acid transferase"/>
    <property type="match status" value="1"/>
</dbReference>
<dbReference type="InterPro" id="IPR039901">
    <property type="entry name" value="Kdotransferase"/>
</dbReference>
<dbReference type="PANTHER" id="PTHR42755:SF1">
    <property type="entry name" value="3-DEOXY-D-MANNO-OCTULOSONIC ACID TRANSFERASE, MITOCHONDRIAL-RELATED"/>
    <property type="match status" value="1"/>
</dbReference>
<gene>
    <name evidence="13" type="ORF">JF290_17035</name>
</gene>
<keyword evidence="11" id="KW-0472">Membrane</keyword>
<accession>A0A8J7IM71</accession>
<comment type="similarity">
    <text evidence="3">Belongs to the glycosyltransferase group 1 family. Glycosyltransferase 30 subfamily.</text>
</comment>
<evidence type="ECO:0000256" key="8">
    <source>
        <dbReference type="ARBA" id="ARBA00049183"/>
    </source>
</evidence>
<evidence type="ECO:0000256" key="11">
    <source>
        <dbReference type="RuleBase" id="RU365103"/>
    </source>
</evidence>
<evidence type="ECO:0000256" key="7">
    <source>
        <dbReference type="ARBA" id="ARBA00031445"/>
    </source>
</evidence>
<evidence type="ECO:0000313" key="14">
    <source>
        <dbReference type="Proteomes" id="UP000619079"/>
    </source>
</evidence>
<name>A0A8J7IM71_9RHOB</name>
<dbReference type="GO" id="GO:0009244">
    <property type="term" value="P:lipopolysaccharide core region biosynthetic process"/>
    <property type="evidence" value="ECO:0007669"/>
    <property type="project" value="UniProtKB-UniRule"/>
</dbReference>
<evidence type="ECO:0000256" key="9">
    <source>
        <dbReference type="PIRSR" id="PIRSR639901-1"/>
    </source>
</evidence>
<dbReference type="GO" id="GO:0043842">
    <property type="term" value="F:Kdo transferase activity"/>
    <property type="evidence" value="ECO:0007669"/>
    <property type="project" value="UniProtKB-EC"/>
</dbReference>
<dbReference type="Gene3D" id="3.40.50.2000">
    <property type="entry name" value="Glycogen Phosphorylase B"/>
    <property type="match status" value="1"/>
</dbReference>
<feature type="site" description="Transition state stabilizer" evidence="10">
    <location>
        <position position="218"/>
    </location>
</feature>
<comment type="subcellular location">
    <subcellularLocation>
        <location evidence="11">Cell membrane</location>
    </subcellularLocation>
</comment>
<organism evidence="13 14">
    <name type="scientific">Sedimentitalea arenosa</name>
    <dbReference type="NCBI Taxonomy" id="2798803"/>
    <lineage>
        <taxon>Bacteria</taxon>
        <taxon>Pseudomonadati</taxon>
        <taxon>Pseudomonadota</taxon>
        <taxon>Alphaproteobacteria</taxon>
        <taxon>Rhodobacterales</taxon>
        <taxon>Paracoccaceae</taxon>
        <taxon>Sedimentitalea</taxon>
    </lineage>
</organism>
<dbReference type="InterPro" id="IPR038107">
    <property type="entry name" value="Glycos_transf_N_sf"/>
</dbReference>
<evidence type="ECO:0000256" key="6">
    <source>
        <dbReference type="ARBA" id="ARBA00022679"/>
    </source>
</evidence>
<comment type="catalytic activity">
    <reaction evidence="8 11">
        <text>lipid IVA (E. coli) + CMP-3-deoxy-beta-D-manno-octulosonate = alpha-Kdo-(2-&gt;6)-lipid IVA (E. coli) + CMP + H(+)</text>
        <dbReference type="Rhea" id="RHEA:28066"/>
        <dbReference type="ChEBI" id="CHEBI:15378"/>
        <dbReference type="ChEBI" id="CHEBI:58603"/>
        <dbReference type="ChEBI" id="CHEBI:60364"/>
        <dbReference type="ChEBI" id="CHEBI:60377"/>
        <dbReference type="ChEBI" id="CHEBI:85987"/>
        <dbReference type="EC" id="2.4.99.12"/>
    </reaction>
</comment>
<keyword evidence="11" id="KW-1003">Cell membrane</keyword>
<evidence type="ECO:0000256" key="2">
    <source>
        <dbReference type="ARBA" id="ARBA00004713"/>
    </source>
</evidence>
<dbReference type="Pfam" id="PF04413">
    <property type="entry name" value="Glycos_transf_N"/>
    <property type="match status" value="1"/>
</dbReference>
<feature type="site" description="Transition state stabilizer" evidence="10">
    <location>
        <position position="140"/>
    </location>
</feature>
<reference evidence="13" key="1">
    <citation type="submission" date="2020-12" db="EMBL/GenBank/DDBJ databases">
        <title>Sedimentitalea sp. nov., isolated from sand in Incheon.</title>
        <authorList>
            <person name="Kim W."/>
        </authorList>
    </citation>
    <scope>NUCLEOTIDE SEQUENCE</scope>
    <source>
        <strain evidence="13">CAU 1593</strain>
    </source>
</reference>
<dbReference type="Proteomes" id="UP000619079">
    <property type="component" value="Unassembled WGS sequence"/>
</dbReference>
<dbReference type="AlphaFoldDB" id="A0A8J7IM71"/>
<comment type="caution">
    <text evidence="13">The sequence shown here is derived from an EMBL/GenBank/DDBJ whole genome shotgun (WGS) entry which is preliminary data.</text>
</comment>
<dbReference type="EMBL" id="JAELVR010000012">
    <property type="protein sequence ID" value="MBJ6373233.1"/>
    <property type="molecule type" value="Genomic_DNA"/>
</dbReference>
<evidence type="ECO:0000256" key="1">
    <source>
        <dbReference type="ARBA" id="ARBA00003394"/>
    </source>
</evidence>
<evidence type="ECO:0000256" key="5">
    <source>
        <dbReference type="ARBA" id="ARBA00019077"/>
    </source>
</evidence>
<evidence type="ECO:0000313" key="13">
    <source>
        <dbReference type="EMBL" id="MBJ6373233.1"/>
    </source>
</evidence>
<proteinExistence type="inferred from homology"/>
<dbReference type="SUPFAM" id="SSF53756">
    <property type="entry name" value="UDP-Glycosyltransferase/glycogen phosphorylase"/>
    <property type="match status" value="1"/>
</dbReference>
<comment type="function">
    <text evidence="1 11">Involved in lipopolysaccharide (LPS) biosynthesis. Catalyzes the transfer of 3-deoxy-D-manno-octulosonate (Kdo) residue(s) from CMP-Kdo to lipid IV(A), the tetraacyldisaccharide-1,4'-bisphosphate precursor of lipid A.</text>
</comment>
<dbReference type="EC" id="2.4.99.12" evidence="4 11"/>
<evidence type="ECO:0000256" key="10">
    <source>
        <dbReference type="PIRSR" id="PIRSR639901-2"/>
    </source>
</evidence>
<dbReference type="GO" id="GO:0009245">
    <property type="term" value="P:lipid A biosynthetic process"/>
    <property type="evidence" value="ECO:0007669"/>
    <property type="project" value="TreeGrafter"/>
</dbReference>
<dbReference type="GO" id="GO:0005886">
    <property type="term" value="C:plasma membrane"/>
    <property type="evidence" value="ECO:0007669"/>
    <property type="project" value="UniProtKB-SubCell"/>
</dbReference>
<evidence type="ECO:0000259" key="12">
    <source>
        <dbReference type="Pfam" id="PF04413"/>
    </source>
</evidence>
<dbReference type="UniPathway" id="UPA00958"/>
<protein>
    <recommendedName>
        <fullName evidence="5 11">3-deoxy-D-manno-octulosonic acid transferase</fullName>
        <shortName evidence="11">Kdo transferase</shortName>
        <ecNumber evidence="4 11">2.4.99.12</ecNumber>
    </recommendedName>
    <alternativeName>
        <fullName evidence="7 11">Lipid IV(A) 3-deoxy-D-manno-octulosonic acid transferase</fullName>
    </alternativeName>
</protein>
<keyword evidence="11" id="KW-0448">Lipopolysaccharide biosynthesis</keyword>